<sequence>MVLGRSPKKRIRGKVACSTIHWVQKNKDEIPVRTCQRLLPRLYNFTRGTTFSTQAFRDWLLTQRASVKTTDDANALLSKLSENRRHGNQLKPAPAAWVPTGIRFEDNQAEAHVQNVCGFEWKPGQHLPGSKQMSWNEYGWVYRLKAQDSARGLYQVVRSKAFKRASALVAKRTVTMDKKTSFKSCCVMDLPPGRCISEPKWSLIYLHSFSQKGTEYLDFPHYFNVCGASLRVLMPTAPLLEQQCFKAPATGYGKGEAGQARTGTFGVVDTSAGGAAQPLVI</sequence>
<evidence type="ECO:0000313" key="4">
    <source>
        <dbReference type="Proteomes" id="UP001152797"/>
    </source>
</evidence>
<dbReference type="EMBL" id="CAMXCT020006741">
    <property type="protein sequence ID" value="CAL1172659.1"/>
    <property type="molecule type" value="Genomic_DNA"/>
</dbReference>
<reference evidence="1" key="1">
    <citation type="submission" date="2022-10" db="EMBL/GenBank/DDBJ databases">
        <authorList>
            <person name="Chen Y."/>
            <person name="Dougan E. K."/>
            <person name="Chan C."/>
            <person name="Rhodes N."/>
            <person name="Thang M."/>
        </authorList>
    </citation>
    <scope>NUCLEOTIDE SEQUENCE</scope>
</reference>
<comment type="caution">
    <text evidence="1">The sequence shown here is derived from an EMBL/GenBank/DDBJ whole genome shotgun (WGS) entry which is preliminary data.</text>
</comment>
<dbReference type="AlphaFoldDB" id="A0A9P1M4P8"/>
<gene>
    <name evidence="1" type="ORF">C1SCF055_LOCUS43794</name>
</gene>
<dbReference type="EMBL" id="CAMXCT010006741">
    <property type="protein sequence ID" value="CAI4019284.1"/>
    <property type="molecule type" value="Genomic_DNA"/>
</dbReference>
<keyword evidence="4" id="KW-1185">Reference proteome</keyword>
<evidence type="ECO:0000313" key="3">
    <source>
        <dbReference type="EMBL" id="CAL4806596.1"/>
    </source>
</evidence>
<dbReference type="OrthoDB" id="417510at2759"/>
<protein>
    <submittedName>
        <fullName evidence="3">BART domain-containing protein</fullName>
    </submittedName>
</protein>
<name>A0A9P1M4P8_9DINO</name>
<reference evidence="2" key="2">
    <citation type="submission" date="2024-04" db="EMBL/GenBank/DDBJ databases">
        <authorList>
            <person name="Chen Y."/>
            <person name="Shah S."/>
            <person name="Dougan E. K."/>
            <person name="Thang M."/>
            <person name="Chan C."/>
        </authorList>
    </citation>
    <scope>NUCLEOTIDE SEQUENCE [LARGE SCALE GENOMIC DNA]</scope>
</reference>
<proteinExistence type="predicted"/>
<organism evidence="1">
    <name type="scientific">Cladocopium goreaui</name>
    <dbReference type="NCBI Taxonomy" id="2562237"/>
    <lineage>
        <taxon>Eukaryota</taxon>
        <taxon>Sar</taxon>
        <taxon>Alveolata</taxon>
        <taxon>Dinophyceae</taxon>
        <taxon>Suessiales</taxon>
        <taxon>Symbiodiniaceae</taxon>
        <taxon>Cladocopium</taxon>
    </lineage>
</organism>
<accession>A0A9P1M4P8</accession>
<dbReference type="Proteomes" id="UP001152797">
    <property type="component" value="Unassembled WGS sequence"/>
</dbReference>
<evidence type="ECO:0000313" key="1">
    <source>
        <dbReference type="EMBL" id="CAI4019284.1"/>
    </source>
</evidence>
<evidence type="ECO:0000313" key="2">
    <source>
        <dbReference type="EMBL" id="CAL1172659.1"/>
    </source>
</evidence>
<dbReference type="EMBL" id="CAMXCT030006741">
    <property type="protein sequence ID" value="CAL4806596.1"/>
    <property type="molecule type" value="Genomic_DNA"/>
</dbReference>